<dbReference type="InterPro" id="IPR003793">
    <property type="entry name" value="UPF0166"/>
</dbReference>
<dbReference type="OrthoDB" id="9795599at2"/>
<dbReference type="Gene3D" id="3.30.70.120">
    <property type="match status" value="3"/>
</dbReference>
<evidence type="ECO:0000313" key="2">
    <source>
        <dbReference type="EMBL" id="ORW16026.1"/>
    </source>
</evidence>
<dbReference type="InterPro" id="IPR015867">
    <property type="entry name" value="N-reg_PII/ATP_PRibTrfase_C"/>
</dbReference>
<dbReference type="RefSeq" id="WP_085081428.1">
    <property type="nucleotide sequence ID" value="NZ_JACKRZ010000289.1"/>
</dbReference>
<sequence>MNQPCLKLTAYFGERQRAAGQGRRFLADAMLDLFGAGDVATSVMLRGIASFGPRHELRNDISLSLSEDPAVTVAAVDVEPKVRTLLDDVASMTGRGLITLERARLVSRRLGTDAARDLESLNDGNHGDAAKLTVYVGRRERIAGKPAYYAICDLLHRHGFAGAIVLLGVDGTAHGERYRAHFFGRNVNVPLMIIAIGSTSQVATAATELAAMVPDPLLTVERVRLCKRDGELFGRPQRLPATDDHGRTLWQKLMVYTAEATMHDGLPLHRALVQRLLRSQTARGATVLRGIWGFHGDHKPHGDKLFQLARRVPVATIIVDTPESIARSFDIVDEVTSRHGLVTSEIVPAALSLDENQRLGDITLAQHDY</sequence>
<dbReference type="PANTHER" id="PTHR35983:SF1">
    <property type="entry name" value="UPF0166 PROTEIN TM_0021"/>
    <property type="match status" value="1"/>
</dbReference>
<organism evidence="2 3">
    <name type="scientific">Mycobacterium palustre</name>
    <dbReference type="NCBI Taxonomy" id="153971"/>
    <lineage>
        <taxon>Bacteria</taxon>
        <taxon>Bacillati</taxon>
        <taxon>Actinomycetota</taxon>
        <taxon>Actinomycetes</taxon>
        <taxon>Mycobacteriales</taxon>
        <taxon>Mycobacteriaceae</taxon>
        <taxon>Mycobacterium</taxon>
        <taxon>Mycobacterium simiae complex</taxon>
    </lineage>
</organism>
<dbReference type="AlphaFoldDB" id="A0A1X1YY67"/>
<dbReference type="EMBL" id="LQPJ01000157">
    <property type="protein sequence ID" value="ORW16026.1"/>
    <property type="molecule type" value="Genomic_DNA"/>
</dbReference>
<evidence type="ECO:0000313" key="3">
    <source>
        <dbReference type="Proteomes" id="UP000193529"/>
    </source>
</evidence>
<reference evidence="2 3" key="1">
    <citation type="submission" date="2016-01" db="EMBL/GenBank/DDBJ databases">
        <title>The new phylogeny of the genus Mycobacterium.</title>
        <authorList>
            <person name="Tarcisio F."/>
            <person name="Conor M."/>
            <person name="Antonella G."/>
            <person name="Elisabetta G."/>
            <person name="Giulia F.S."/>
            <person name="Sara T."/>
            <person name="Anna F."/>
            <person name="Clotilde B."/>
            <person name="Roberto B."/>
            <person name="Veronica D.S."/>
            <person name="Fabio R."/>
            <person name="Monica P."/>
            <person name="Olivier J."/>
            <person name="Enrico T."/>
            <person name="Nicola S."/>
        </authorList>
    </citation>
    <scope>NUCLEOTIDE SEQUENCE [LARGE SCALE GENOMIC DNA]</scope>
    <source>
        <strain evidence="2 3">DSM 44572</strain>
    </source>
</reference>
<dbReference type="Proteomes" id="UP000193529">
    <property type="component" value="Unassembled WGS sequence"/>
</dbReference>
<dbReference type="PANTHER" id="PTHR35983">
    <property type="entry name" value="UPF0166 PROTEIN TM_0021"/>
    <property type="match status" value="1"/>
</dbReference>
<comment type="similarity">
    <text evidence="1">Belongs to the UPF0166 family.</text>
</comment>
<evidence type="ECO:0008006" key="4">
    <source>
        <dbReference type="Google" id="ProtNLM"/>
    </source>
</evidence>
<accession>A0A1X1YY67</accession>
<protein>
    <recommendedName>
        <fullName evidence="4">DUF190 domain-containing protein</fullName>
    </recommendedName>
</protein>
<comment type="caution">
    <text evidence="2">The sequence shown here is derived from an EMBL/GenBank/DDBJ whole genome shotgun (WGS) entry which is preliminary data.</text>
</comment>
<dbReference type="SUPFAM" id="SSF54913">
    <property type="entry name" value="GlnB-like"/>
    <property type="match status" value="3"/>
</dbReference>
<evidence type="ECO:0000256" key="1">
    <source>
        <dbReference type="ARBA" id="ARBA00010554"/>
    </source>
</evidence>
<dbReference type="InterPro" id="IPR011322">
    <property type="entry name" value="N-reg_PII-like_a/b"/>
</dbReference>
<name>A0A1X1YY67_9MYCO</name>
<keyword evidence="3" id="KW-1185">Reference proteome</keyword>
<gene>
    <name evidence="2" type="ORF">AWC19_23020</name>
</gene>
<proteinExistence type="inferred from homology"/>
<dbReference type="STRING" id="153971.AWC19_23020"/>
<dbReference type="Pfam" id="PF02641">
    <property type="entry name" value="DUF190"/>
    <property type="match status" value="3"/>
</dbReference>